<accession>U5DSG2</accession>
<feature type="transmembrane region" description="Helical" evidence="1">
    <location>
        <begin position="46"/>
        <end position="67"/>
    </location>
</feature>
<dbReference type="InParanoid" id="U5DSG2"/>
<keyword evidence="1" id="KW-1133">Transmembrane helix</keyword>
<dbReference type="Proteomes" id="UP000016960">
    <property type="component" value="Unassembled WGS sequence"/>
</dbReference>
<protein>
    <submittedName>
        <fullName evidence="2">Uncharacterized protein</fullName>
    </submittedName>
</protein>
<dbReference type="AlphaFoldDB" id="U5DSG2"/>
<proteinExistence type="predicted"/>
<sequence length="69" mass="7620">MLLASFGMTSLGRSARLTGSPDVCHHTTYTYFSVARRARTRTRPGAHHVIVGLIFHAFVFALLINGFDV</sequence>
<evidence type="ECO:0000313" key="3">
    <source>
        <dbReference type="Proteomes" id="UP000016960"/>
    </source>
</evidence>
<evidence type="ECO:0000256" key="1">
    <source>
        <dbReference type="SAM" id="Phobius"/>
    </source>
</evidence>
<keyword evidence="1" id="KW-0812">Transmembrane</keyword>
<comment type="caution">
    <text evidence="2">The sequence shown here is derived from an EMBL/GenBank/DDBJ whole genome shotgun (WGS) entry which is preliminary data.</text>
</comment>
<dbReference type="EMBL" id="ASSJ01000015">
    <property type="protein sequence ID" value="ERN42615.1"/>
    <property type="molecule type" value="Genomic_DNA"/>
</dbReference>
<evidence type="ECO:0000313" key="2">
    <source>
        <dbReference type="EMBL" id="ERN42615.1"/>
    </source>
</evidence>
<gene>
    <name evidence="2" type="ORF">KR51_00007080</name>
</gene>
<name>U5DSG2_9CHRO</name>
<reference evidence="2 3" key="1">
    <citation type="submission" date="2013-05" db="EMBL/GenBank/DDBJ databases">
        <title>Draft genome sequence of Rubidibacter lacunae KORDI 51-2.</title>
        <authorList>
            <person name="Choi D.H."/>
            <person name="Noh J.H."/>
            <person name="Kwon K.-K."/>
            <person name="Lee J.-H."/>
            <person name="Ryu J.-Y."/>
        </authorList>
    </citation>
    <scope>NUCLEOTIDE SEQUENCE [LARGE SCALE GENOMIC DNA]</scope>
    <source>
        <strain evidence="2 3">KORDI 51-2</strain>
    </source>
</reference>
<keyword evidence="3" id="KW-1185">Reference proteome</keyword>
<organism evidence="2 3">
    <name type="scientific">Rubidibacter lacunae KORDI 51-2</name>
    <dbReference type="NCBI Taxonomy" id="582515"/>
    <lineage>
        <taxon>Bacteria</taxon>
        <taxon>Bacillati</taxon>
        <taxon>Cyanobacteriota</taxon>
        <taxon>Cyanophyceae</taxon>
        <taxon>Oscillatoriophycideae</taxon>
        <taxon>Chroococcales</taxon>
        <taxon>Aphanothecaceae</taxon>
        <taxon>Rubidibacter</taxon>
    </lineage>
</organism>
<keyword evidence="1" id="KW-0472">Membrane</keyword>